<keyword evidence="5" id="KW-0677">Repeat</keyword>
<evidence type="ECO:0000313" key="11">
    <source>
        <dbReference type="Proteomes" id="UP000019384"/>
    </source>
</evidence>
<dbReference type="AlphaFoldDB" id="W6MFB4"/>
<evidence type="ECO:0000259" key="9">
    <source>
        <dbReference type="Pfam" id="PF07687"/>
    </source>
</evidence>
<evidence type="ECO:0000313" key="10">
    <source>
        <dbReference type="EMBL" id="CDK24191.1"/>
    </source>
</evidence>
<proteinExistence type="inferred from homology"/>
<comment type="similarity">
    <text evidence="1">Belongs to the peptidase M20A family.</text>
</comment>
<dbReference type="RefSeq" id="XP_022456208.1">
    <property type="nucleotide sequence ID" value="XM_022604661.1"/>
</dbReference>
<dbReference type="HOGENOM" id="CLU_008535_0_0_1"/>
<evidence type="ECO:0000256" key="3">
    <source>
        <dbReference type="ARBA" id="ARBA00022670"/>
    </source>
</evidence>
<dbReference type="EMBL" id="HG793125">
    <property type="protein sequence ID" value="CDK24191.1"/>
    <property type="molecule type" value="Genomic_DNA"/>
</dbReference>
<reference evidence="10" key="2">
    <citation type="submission" date="2014-02" db="EMBL/GenBank/DDBJ databases">
        <title>Complete DNA sequence of /Kuraishia capsulata/ illustrates novel genomic features among budding yeasts (/Saccharomycotina/).</title>
        <authorList>
            <person name="Morales L."/>
            <person name="Noel B."/>
            <person name="Porcel B."/>
            <person name="Marcet-Houben M."/>
            <person name="Hullo M-F."/>
            <person name="Sacerdot C."/>
            <person name="Tekaia F."/>
            <person name="Leh-Louis V."/>
            <person name="Despons L."/>
            <person name="Khanna V."/>
            <person name="Aury J-M."/>
            <person name="Barbe V."/>
            <person name="Couloux A."/>
            <person name="Labadie K."/>
            <person name="Pelletier E."/>
            <person name="Souciet J-L."/>
            <person name="Boekhout T."/>
            <person name="Gabaldon T."/>
            <person name="Wincker P."/>
            <person name="Dujon B."/>
        </authorList>
    </citation>
    <scope>NUCLEOTIDE SEQUENCE</scope>
    <source>
        <strain evidence="10">CBS 1993</strain>
    </source>
</reference>
<gene>
    <name evidence="10" type="ORF">KUCA_T00000151001</name>
</gene>
<dbReference type="STRING" id="1382522.W6MFB4"/>
<dbReference type="Pfam" id="PF01546">
    <property type="entry name" value="Peptidase_M20"/>
    <property type="match status" value="1"/>
</dbReference>
<dbReference type="OrthoDB" id="7832001at2759"/>
<dbReference type="PROSITE" id="PS50082">
    <property type="entry name" value="WD_REPEATS_2"/>
    <property type="match status" value="1"/>
</dbReference>
<reference evidence="10" key="1">
    <citation type="submission" date="2013-12" db="EMBL/GenBank/DDBJ databases">
        <authorList>
            <person name="Genoscope - CEA"/>
        </authorList>
    </citation>
    <scope>NUCLEOTIDE SEQUENCE</scope>
    <source>
        <strain evidence="10">CBS 1993</strain>
    </source>
</reference>
<dbReference type="PROSITE" id="PS50294">
    <property type="entry name" value="WD_REPEATS_REGION"/>
    <property type="match status" value="1"/>
</dbReference>
<dbReference type="SUPFAM" id="SSF50978">
    <property type="entry name" value="WD40 repeat-like"/>
    <property type="match status" value="1"/>
</dbReference>
<evidence type="ECO:0000256" key="5">
    <source>
        <dbReference type="ARBA" id="ARBA00022737"/>
    </source>
</evidence>
<feature type="repeat" description="WD" evidence="7">
    <location>
        <begin position="92"/>
        <end position="133"/>
    </location>
</feature>
<dbReference type="GeneID" id="34517596"/>
<dbReference type="GO" id="GO:0046872">
    <property type="term" value="F:metal ion binding"/>
    <property type="evidence" value="ECO:0007669"/>
    <property type="project" value="UniProtKB-KW"/>
</dbReference>
<dbReference type="InterPro" id="IPR001680">
    <property type="entry name" value="WD40_rpt"/>
</dbReference>
<dbReference type="InterPro" id="IPR051458">
    <property type="entry name" value="Cyt/Met_Dipeptidase"/>
</dbReference>
<dbReference type="PANTHER" id="PTHR43270:SF8">
    <property type="entry name" value="DI- AND TRIPEPTIDASE DUG2-RELATED"/>
    <property type="match status" value="1"/>
</dbReference>
<dbReference type="InterPro" id="IPR011650">
    <property type="entry name" value="Peptidase_M20_dimer"/>
</dbReference>
<dbReference type="Proteomes" id="UP000019384">
    <property type="component" value="Unassembled WGS sequence"/>
</dbReference>
<keyword evidence="4" id="KW-0479">Metal-binding</keyword>
<evidence type="ECO:0000256" key="4">
    <source>
        <dbReference type="ARBA" id="ARBA00022723"/>
    </source>
</evidence>
<dbReference type="InterPro" id="IPR002933">
    <property type="entry name" value="Peptidase_M20"/>
</dbReference>
<dbReference type="PANTHER" id="PTHR43270">
    <property type="entry name" value="BETA-ALA-HIS DIPEPTIDASE"/>
    <property type="match status" value="1"/>
</dbReference>
<evidence type="ECO:0000256" key="1">
    <source>
        <dbReference type="ARBA" id="ARBA00006247"/>
    </source>
</evidence>
<evidence type="ECO:0000256" key="6">
    <source>
        <dbReference type="ARBA" id="ARBA00022801"/>
    </source>
</evidence>
<dbReference type="GO" id="GO:0005737">
    <property type="term" value="C:cytoplasm"/>
    <property type="evidence" value="ECO:0007669"/>
    <property type="project" value="EnsemblFungi"/>
</dbReference>
<dbReference type="InterPro" id="IPR036322">
    <property type="entry name" value="WD40_repeat_dom_sf"/>
</dbReference>
<evidence type="ECO:0000256" key="2">
    <source>
        <dbReference type="ARBA" id="ARBA00022574"/>
    </source>
</evidence>
<organism evidence="10 11">
    <name type="scientific">Kuraishia capsulata CBS 1993</name>
    <dbReference type="NCBI Taxonomy" id="1382522"/>
    <lineage>
        <taxon>Eukaryota</taxon>
        <taxon>Fungi</taxon>
        <taxon>Dikarya</taxon>
        <taxon>Ascomycota</taxon>
        <taxon>Saccharomycotina</taxon>
        <taxon>Pichiomycetes</taxon>
        <taxon>Pichiales</taxon>
        <taxon>Pichiaceae</taxon>
        <taxon>Kuraishia</taxon>
    </lineage>
</organism>
<dbReference type="GO" id="GO:0036374">
    <property type="term" value="F:glutathione hydrolase activity"/>
    <property type="evidence" value="ECO:0007669"/>
    <property type="project" value="EnsemblFungi"/>
</dbReference>
<dbReference type="GO" id="GO:0034399">
    <property type="term" value="C:nuclear periphery"/>
    <property type="evidence" value="ECO:0007669"/>
    <property type="project" value="EnsemblFungi"/>
</dbReference>
<keyword evidence="3" id="KW-0645">Protease</keyword>
<dbReference type="GO" id="GO:0006508">
    <property type="term" value="P:proteolysis"/>
    <property type="evidence" value="ECO:0007669"/>
    <property type="project" value="UniProtKB-KW"/>
</dbReference>
<dbReference type="InterPro" id="IPR017149">
    <property type="entry name" value="GSH_degradosome_Dug2"/>
</dbReference>
<keyword evidence="2 7" id="KW-0853">WD repeat</keyword>
<dbReference type="GO" id="GO:0006751">
    <property type="term" value="P:glutathione catabolic process"/>
    <property type="evidence" value="ECO:0007669"/>
    <property type="project" value="EnsemblFungi"/>
</dbReference>
<dbReference type="Pfam" id="PF07687">
    <property type="entry name" value="M20_dimer"/>
    <property type="match status" value="1"/>
</dbReference>
<dbReference type="Gene3D" id="3.30.70.360">
    <property type="match status" value="1"/>
</dbReference>
<accession>W6MFB4</accession>
<dbReference type="GO" id="GO:0042802">
    <property type="term" value="F:identical protein binding"/>
    <property type="evidence" value="ECO:0007669"/>
    <property type="project" value="EnsemblFungi"/>
</dbReference>
<evidence type="ECO:0000256" key="7">
    <source>
        <dbReference type="PROSITE-ProRule" id="PRU00221"/>
    </source>
</evidence>
<dbReference type="Gene3D" id="3.40.630.10">
    <property type="entry name" value="Zn peptidases"/>
    <property type="match status" value="1"/>
</dbReference>
<dbReference type="SUPFAM" id="SSF53187">
    <property type="entry name" value="Zn-dependent exopeptidases"/>
    <property type="match status" value="1"/>
</dbReference>
<protein>
    <recommendedName>
        <fullName evidence="9">Peptidase M20 dimerisation domain-containing protein</fullName>
    </recommendedName>
</protein>
<feature type="domain" description="Peptidase M20 dimerisation" evidence="9">
    <location>
        <begin position="604"/>
        <end position="738"/>
    </location>
</feature>
<sequence length="852" mass="94493">MTEFCSREKSKLRHLPLTVGVPSSREDSPDTVYEGIGVTEDSENPQLVHRWTHDASIVCLAAAPKKGLLFCGTQDSCILVFDLQTYQKKACLVAHTGSVLCLTVSEDENILFSGGSDSLVKVWDVLALTETHTIYSLVDIGDIFSITWVQSLHTVVFGAQNASILYAHLRIIPKDDPSFLPSNRFDKFFDSVGPGGHHQKKKTQRSMSMPSESSRLIEVPDSNIITYAHNGYVYAMLSTSRERNPEMFATIPDVYHNIIVSAGGDGMVHIWKVDENGMALLHTLDNDESVLSLDCQESFLYCGLADGQVKVWDLSTLQHIRTFDSDEGDTSAIAIHFDCLFKGTPRGVTKWKFKGEQRTEWVAHDKTVLSIKTMKRGGSYYLLTAGLDNSATLWLIDAISIFEDELGLESKCDSSLDNQSMLRVLSQLVAFRTVSKNPELYIDQSRQCASFLRSFFKNMGADTAQLIPVKDANPIVFACFKACRPPADRTTRVLWYGHYDVIEADGSFWDSDPFTITASDGYLYGRGVTDNKGPMLAAVYAVAELVATNALSSDVCFLIEGEEECGSFGFQDAVLENKPLIGEIDWVMLSNSYWLDDKTPCLNYGLRGVISVAIEVSSDGPDKHSGVDGGVSREPTVDLINVLSKLTDDTGRVLIPGFYEPVKPITDTEREYYEKIAERTGNITADTLMARWRFPSFTVHTVSVSGPGNRTVIPRSAVASVSLRIVPSQDIDEVKKSLCGYLLDSFKRLKTDNNLKISVEHEAEPWLADINNEAYKILFDAVVAEWGVEPLFIREGGSIPSIRFLEKALDAPAAHVPCGQSSDNAHLNNERVRVTNLFKTRAIMKRTFENLS</sequence>
<dbReference type="Pfam" id="PF00400">
    <property type="entry name" value="WD40"/>
    <property type="match status" value="2"/>
</dbReference>
<dbReference type="PIRSF" id="PIRSF037237">
    <property type="entry name" value="Peptidase_WD_repeats_DUG2"/>
    <property type="match status" value="1"/>
</dbReference>
<evidence type="ECO:0000256" key="8">
    <source>
        <dbReference type="SAM" id="MobiDB-lite"/>
    </source>
</evidence>
<keyword evidence="6" id="KW-0378">Hydrolase</keyword>
<dbReference type="InterPro" id="IPR015943">
    <property type="entry name" value="WD40/YVTN_repeat-like_dom_sf"/>
</dbReference>
<keyword evidence="11" id="KW-1185">Reference proteome</keyword>
<feature type="region of interest" description="Disordered" evidence="8">
    <location>
        <begin position="191"/>
        <end position="213"/>
    </location>
</feature>
<dbReference type="GO" id="GO:0061672">
    <property type="term" value="C:glutathione hydrolase complex"/>
    <property type="evidence" value="ECO:0007669"/>
    <property type="project" value="EnsemblFungi"/>
</dbReference>
<dbReference type="SMART" id="SM00320">
    <property type="entry name" value="WD40"/>
    <property type="match status" value="5"/>
</dbReference>
<dbReference type="InterPro" id="IPR019775">
    <property type="entry name" value="WD40_repeat_CS"/>
</dbReference>
<dbReference type="Gene3D" id="2.130.10.10">
    <property type="entry name" value="YVTN repeat-like/Quinoprotein amine dehydrogenase"/>
    <property type="match status" value="2"/>
</dbReference>
<dbReference type="PROSITE" id="PS00678">
    <property type="entry name" value="WD_REPEATS_1"/>
    <property type="match status" value="1"/>
</dbReference>
<name>W6MFB4_9ASCO</name>